<comment type="caution">
    <text evidence="10">The sequence shown here is derived from an EMBL/GenBank/DDBJ whole genome shotgun (WGS) entry which is preliminary data.</text>
</comment>
<keyword evidence="4" id="KW-0805">Transcription regulation</keyword>
<comment type="function">
    <text evidence="7">May play the central regulatory role in sporulation. It may be an element of the effector pathway responsible for the activation of sporulation genes in response to nutritional stress. Spo0A may act in concert with spo0H (a sigma factor) to control the expression of some genes that are critical to the sporulation process.</text>
</comment>
<dbReference type="GO" id="GO:0005829">
    <property type="term" value="C:cytosol"/>
    <property type="evidence" value="ECO:0007669"/>
    <property type="project" value="TreeGrafter"/>
</dbReference>
<dbReference type="PANTHER" id="PTHR48111:SF1">
    <property type="entry name" value="TWO-COMPONENT RESPONSE REGULATOR ORR33"/>
    <property type="match status" value="1"/>
</dbReference>
<dbReference type="GO" id="GO:0000976">
    <property type="term" value="F:transcription cis-regulatory region binding"/>
    <property type="evidence" value="ECO:0007669"/>
    <property type="project" value="TreeGrafter"/>
</dbReference>
<dbReference type="PANTHER" id="PTHR48111">
    <property type="entry name" value="REGULATOR OF RPOS"/>
    <property type="match status" value="1"/>
</dbReference>
<protein>
    <recommendedName>
        <fullName evidence="1">Stage 0 sporulation protein A homolog</fullName>
    </recommendedName>
</protein>
<keyword evidence="3" id="KW-0902">Two-component regulatory system</keyword>
<dbReference type="InterPro" id="IPR001789">
    <property type="entry name" value="Sig_transdc_resp-reg_receiver"/>
</dbReference>
<gene>
    <name evidence="10" type="primary">regX3_2</name>
    <name evidence="10" type="ORF">CLORY_02890</name>
</gene>
<dbReference type="EMBL" id="MZGV01000002">
    <property type="protein sequence ID" value="OPJ64780.1"/>
    <property type="molecule type" value="Genomic_DNA"/>
</dbReference>
<dbReference type="SMART" id="SM00448">
    <property type="entry name" value="REC"/>
    <property type="match status" value="1"/>
</dbReference>
<evidence type="ECO:0000256" key="1">
    <source>
        <dbReference type="ARBA" id="ARBA00018672"/>
    </source>
</evidence>
<reference evidence="10 11" key="1">
    <citation type="submission" date="2017-03" db="EMBL/GenBank/DDBJ databases">
        <title>Genome sequence of Clostridium oryzae DSM 28571.</title>
        <authorList>
            <person name="Poehlein A."/>
            <person name="Daniel R."/>
        </authorList>
    </citation>
    <scope>NUCLEOTIDE SEQUENCE [LARGE SCALE GENOMIC DNA]</scope>
    <source>
        <strain evidence="10 11">DSM 28571</strain>
    </source>
</reference>
<accession>A0A1V4IY80</accession>
<dbReference type="AlphaFoldDB" id="A0A1V4IY80"/>
<dbReference type="STRING" id="1450648.CLORY_02890"/>
<dbReference type="InterPro" id="IPR039420">
    <property type="entry name" value="WalR-like"/>
</dbReference>
<dbReference type="GO" id="GO:0032993">
    <property type="term" value="C:protein-DNA complex"/>
    <property type="evidence" value="ECO:0007669"/>
    <property type="project" value="TreeGrafter"/>
</dbReference>
<dbReference type="PROSITE" id="PS50110">
    <property type="entry name" value="RESPONSE_REGULATORY"/>
    <property type="match status" value="1"/>
</dbReference>
<evidence type="ECO:0000256" key="8">
    <source>
        <dbReference type="PROSITE-ProRule" id="PRU00169"/>
    </source>
</evidence>
<dbReference type="Proteomes" id="UP000190080">
    <property type="component" value="Unassembled WGS sequence"/>
</dbReference>
<evidence type="ECO:0000256" key="7">
    <source>
        <dbReference type="ARBA" id="ARBA00024867"/>
    </source>
</evidence>
<name>A0A1V4IY80_9CLOT</name>
<evidence type="ECO:0000256" key="4">
    <source>
        <dbReference type="ARBA" id="ARBA00023015"/>
    </source>
</evidence>
<evidence type="ECO:0000313" key="10">
    <source>
        <dbReference type="EMBL" id="OPJ64780.1"/>
    </source>
</evidence>
<keyword evidence="5" id="KW-0238">DNA-binding</keyword>
<dbReference type="Gene3D" id="3.40.50.2300">
    <property type="match status" value="1"/>
</dbReference>
<evidence type="ECO:0000256" key="2">
    <source>
        <dbReference type="ARBA" id="ARBA00022553"/>
    </source>
</evidence>
<proteinExistence type="predicted"/>
<evidence type="ECO:0000256" key="6">
    <source>
        <dbReference type="ARBA" id="ARBA00023163"/>
    </source>
</evidence>
<feature type="domain" description="Response regulatory" evidence="9">
    <location>
        <begin position="3"/>
        <end position="116"/>
    </location>
</feature>
<evidence type="ECO:0000313" key="11">
    <source>
        <dbReference type="Proteomes" id="UP000190080"/>
    </source>
</evidence>
<evidence type="ECO:0000256" key="3">
    <source>
        <dbReference type="ARBA" id="ARBA00023012"/>
    </source>
</evidence>
<dbReference type="SUPFAM" id="SSF52172">
    <property type="entry name" value="CheY-like"/>
    <property type="match status" value="1"/>
</dbReference>
<dbReference type="GO" id="GO:0000156">
    <property type="term" value="F:phosphorelay response regulator activity"/>
    <property type="evidence" value="ECO:0007669"/>
    <property type="project" value="TreeGrafter"/>
</dbReference>
<dbReference type="Gene3D" id="6.10.250.690">
    <property type="match status" value="1"/>
</dbReference>
<keyword evidence="2 8" id="KW-0597">Phosphoprotein</keyword>
<feature type="modified residue" description="4-aspartylphosphate" evidence="8">
    <location>
        <position position="52"/>
    </location>
</feature>
<dbReference type="InterPro" id="IPR011006">
    <property type="entry name" value="CheY-like_superfamily"/>
</dbReference>
<evidence type="ECO:0000259" key="9">
    <source>
        <dbReference type="PROSITE" id="PS50110"/>
    </source>
</evidence>
<evidence type="ECO:0000256" key="5">
    <source>
        <dbReference type="ARBA" id="ARBA00023125"/>
    </source>
</evidence>
<keyword evidence="6" id="KW-0804">Transcription</keyword>
<keyword evidence="11" id="KW-1185">Reference proteome</keyword>
<organism evidence="10 11">
    <name type="scientific">Clostridium oryzae</name>
    <dbReference type="NCBI Taxonomy" id="1450648"/>
    <lineage>
        <taxon>Bacteria</taxon>
        <taxon>Bacillati</taxon>
        <taxon>Bacillota</taxon>
        <taxon>Clostridia</taxon>
        <taxon>Eubacteriales</taxon>
        <taxon>Clostridiaceae</taxon>
        <taxon>Clostridium</taxon>
    </lineage>
</organism>
<dbReference type="GO" id="GO:0006355">
    <property type="term" value="P:regulation of DNA-templated transcription"/>
    <property type="evidence" value="ECO:0007669"/>
    <property type="project" value="TreeGrafter"/>
</dbReference>
<sequence>MERIIVVEDDIYMREELINLLNKSGYEALSISNFENPVFQLLELAPNLILLDINLPYQSGFEICKSIKAKGMSNILMLTARDKLQDELHALGLGADDYLTKPCNMERLLARIKNLLRRTSKHEHQGLLDGGNFRIDPNTFTIYIDKTSYILP</sequence>
<dbReference type="Pfam" id="PF00072">
    <property type="entry name" value="Response_reg"/>
    <property type="match status" value="1"/>
</dbReference>